<accession>A0AA39KG92</accession>
<organism evidence="10 11">
    <name type="scientific">Microctonus hyperodae</name>
    <name type="common">Parasitoid wasp</name>
    <dbReference type="NCBI Taxonomy" id="165561"/>
    <lineage>
        <taxon>Eukaryota</taxon>
        <taxon>Metazoa</taxon>
        <taxon>Ecdysozoa</taxon>
        <taxon>Arthropoda</taxon>
        <taxon>Hexapoda</taxon>
        <taxon>Insecta</taxon>
        <taxon>Pterygota</taxon>
        <taxon>Neoptera</taxon>
        <taxon>Endopterygota</taxon>
        <taxon>Hymenoptera</taxon>
        <taxon>Apocrita</taxon>
        <taxon>Ichneumonoidea</taxon>
        <taxon>Braconidae</taxon>
        <taxon>Euphorinae</taxon>
        <taxon>Microctonus</taxon>
    </lineage>
</organism>
<dbReference type="Pfam" id="PF00755">
    <property type="entry name" value="Carn_acyltransf"/>
    <property type="match status" value="1"/>
</dbReference>
<evidence type="ECO:0000256" key="7">
    <source>
        <dbReference type="PIRSR" id="PIRSR600542-1"/>
    </source>
</evidence>
<keyword evidence="3" id="KW-0530">Neurotransmitter biosynthesis</keyword>
<dbReference type="PROSITE" id="PS00440">
    <property type="entry name" value="ACYLTRANSF_C_2"/>
    <property type="match status" value="1"/>
</dbReference>
<evidence type="ECO:0000256" key="4">
    <source>
        <dbReference type="ARBA" id="ARBA00023315"/>
    </source>
</evidence>
<dbReference type="GO" id="GO:0007274">
    <property type="term" value="P:neuromuscular synaptic transmission"/>
    <property type="evidence" value="ECO:0007669"/>
    <property type="project" value="TreeGrafter"/>
</dbReference>
<dbReference type="PANTHER" id="PTHR22589">
    <property type="entry name" value="CARNITINE O-ACYLTRANSFERASE"/>
    <property type="match status" value="1"/>
</dbReference>
<dbReference type="InterPro" id="IPR023213">
    <property type="entry name" value="CAT-like_dom_sf"/>
</dbReference>
<evidence type="ECO:0000313" key="10">
    <source>
        <dbReference type="EMBL" id="KAK0161528.1"/>
    </source>
</evidence>
<evidence type="ECO:0000256" key="8">
    <source>
        <dbReference type="RuleBase" id="RU003801"/>
    </source>
</evidence>
<dbReference type="GO" id="GO:0043005">
    <property type="term" value="C:neuron projection"/>
    <property type="evidence" value="ECO:0007669"/>
    <property type="project" value="TreeGrafter"/>
</dbReference>
<dbReference type="GO" id="GO:0045202">
    <property type="term" value="C:synapse"/>
    <property type="evidence" value="ECO:0007669"/>
    <property type="project" value="GOC"/>
</dbReference>
<dbReference type="Proteomes" id="UP001168972">
    <property type="component" value="Unassembled WGS sequence"/>
</dbReference>
<evidence type="ECO:0000313" key="11">
    <source>
        <dbReference type="Proteomes" id="UP001168972"/>
    </source>
</evidence>
<dbReference type="SUPFAM" id="SSF52777">
    <property type="entry name" value="CoA-dependent acyltransferases"/>
    <property type="match status" value="2"/>
</dbReference>
<evidence type="ECO:0000256" key="6">
    <source>
        <dbReference type="ARBA" id="ARBA00040495"/>
    </source>
</evidence>
<proteinExistence type="inferred from homology"/>
<evidence type="ECO:0000256" key="2">
    <source>
        <dbReference type="ARBA" id="ARBA00022679"/>
    </source>
</evidence>
<feature type="domain" description="Choline/carnitine acyltransferase" evidence="9">
    <location>
        <begin position="16"/>
        <end position="556"/>
    </location>
</feature>
<dbReference type="PANTHER" id="PTHR22589:SF14">
    <property type="entry name" value="CHOLINE O-ACETYLTRANSFERASE"/>
    <property type="match status" value="1"/>
</dbReference>
<dbReference type="InterPro" id="IPR000542">
    <property type="entry name" value="Carn_acyl_trans"/>
</dbReference>
<protein>
    <recommendedName>
        <fullName evidence="6">Choline O-acetyltransferase</fullName>
        <ecNumber evidence="5">2.3.1.6</ecNumber>
    </recommendedName>
</protein>
<dbReference type="Gene3D" id="3.30.559.70">
    <property type="entry name" value="Choline/Carnitine o-acyltransferase, domain 2"/>
    <property type="match status" value="1"/>
</dbReference>
<keyword evidence="4 8" id="KW-0012">Acyltransferase</keyword>
<reference evidence="10" key="2">
    <citation type="submission" date="2023-03" db="EMBL/GenBank/DDBJ databases">
        <authorList>
            <person name="Inwood S.N."/>
            <person name="Skelly J.G."/>
            <person name="Guhlin J."/>
            <person name="Harrop T.W.R."/>
            <person name="Goldson S.G."/>
            <person name="Dearden P.K."/>
        </authorList>
    </citation>
    <scope>NUCLEOTIDE SEQUENCE</scope>
    <source>
        <strain evidence="10">Lincoln</strain>
        <tissue evidence="10">Whole body</tissue>
    </source>
</reference>
<dbReference type="EC" id="2.3.1.6" evidence="5"/>
<dbReference type="InterPro" id="IPR039551">
    <property type="entry name" value="Cho/carn_acyl_trans"/>
</dbReference>
<keyword evidence="2 8" id="KW-0808">Transferase</keyword>
<dbReference type="Gene3D" id="3.30.559.10">
    <property type="entry name" value="Chloramphenicol acetyltransferase-like domain"/>
    <property type="match status" value="1"/>
</dbReference>
<sequence length="572" mass="65210">MLPLDLLESTWLQVATDWWLNDMYLEVPLALPINSNPGLAARPKNFSNQRDAASFLARFLMELLNYQEILDSKTLEVEHVKSRDGQSMQPLCMAQHYQIFRIHRKPGDNKDEHIILNRTNSGDHIIIAHHNQFYSIPVRAADRGKITEVDMIEQLLKIMEAPPNPHTPPVGILTSASRPTWFQARQELLKNECNRHNLELLERCLCIVCIDDDILPVTFNESCKKENEWLNNRDYANVLHHSLHGGGSRYFGANRWFDKTVNIILGKDGMWGLTYEHSAGEAPAIFSIFENLTDKVDAITSSENNQIPSHLPMPEKLEWKLSEQSLNDIREATTAFDGLVEDLDLCILWFDEYSKEFIKTCNISPDAYIQLALQLTYFRIHGHLVATYESASIRRFALGRVDVIRSASPESLDWVKAMCQGDPEMLNDVQEEGTKRQQRIRELFDLAVKRQTKEISDNINGHGIDNHLMGLKYVAKMTGENVPELFNDESFTILQHFALSTSQVTTKNDAIVGYGPVVPDGYGCAYNLRKNGFIFSISAFHSDGRTSAKKFAQVLETSLRDMAKMLKNIQKQ</sequence>
<dbReference type="AlphaFoldDB" id="A0AA39KG92"/>
<dbReference type="InterPro" id="IPR042231">
    <property type="entry name" value="Cho/carn_acyl_trans_2"/>
</dbReference>
<comment type="caution">
    <text evidence="10">The sequence shown here is derived from an EMBL/GenBank/DDBJ whole genome shotgun (WGS) entry which is preliminary data.</text>
</comment>
<gene>
    <name evidence="10" type="ORF">PV327_009987</name>
</gene>
<evidence type="ECO:0000256" key="3">
    <source>
        <dbReference type="ARBA" id="ARBA00022979"/>
    </source>
</evidence>
<keyword evidence="11" id="KW-1185">Reference proteome</keyword>
<evidence type="ECO:0000256" key="5">
    <source>
        <dbReference type="ARBA" id="ARBA00039091"/>
    </source>
</evidence>
<evidence type="ECO:0000256" key="1">
    <source>
        <dbReference type="ARBA" id="ARBA00005232"/>
    </source>
</evidence>
<dbReference type="GO" id="GO:0008292">
    <property type="term" value="P:acetylcholine biosynthetic process"/>
    <property type="evidence" value="ECO:0007669"/>
    <property type="project" value="TreeGrafter"/>
</dbReference>
<name>A0AA39KG92_MICHY</name>
<dbReference type="GO" id="GO:0004102">
    <property type="term" value="F:choline O-acetyltransferase activity"/>
    <property type="evidence" value="ECO:0007669"/>
    <property type="project" value="UniProtKB-EC"/>
</dbReference>
<reference evidence="10" key="1">
    <citation type="journal article" date="2023" name="bioRxiv">
        <title>Scaffold-level genome assemblies of two parasitoid biocontrol wasps reveal the parthenogenesis mechanism and an associated novel virus.</title>
        <authorList>
            <person name="Inwood S."/>
            <person name="Skelly J."/>
            <person name="Guhlin J."/>
            <person name="Harrop T."/>
            <person name="Goldson S."/>
            <person name="Dearden P."/>
        </authorList>
    </citation>
    <scope>NUCLEOTIDE SEQUENCE</scope>
    <source>
        <strain evidence="10">Lincoln</strain>
        <tissue evidence="10">Whole body</tissue>
    </source>
</reference>
<dbReference type="EMBL" id="JAQQBR010001835">
    <property type="protein sequence ID" value="KAK0161528.1"/>
    <property type="molecule type" value="Genomic_DNA"/>
</dbReference>
<dbReference type="GO" id="GO:0005737">
    <property type="term" value="C:cytoplasm"/>
    <property type="evidence" value="ECO:0007669"/>
    <property type="project" value="TreeGrafter"/>
</dbReference>
<feature type="active site" description="Proton acceptor" evidence="7">
    <location>
        <position position="277"/>
    </location>
</feature>
<evidence type="ECO:0000259" key="9">
    <source>
        <dbReference type="Pfam" id="PF00755"/>
    </source>
</evidence>
<comment type="similarity">
    <text evidence="1 8">Belongs to the carnitine/choline acetyltransferase family.</text>
</comment>